<gene>
    <name evidence="1" type="ORF">RGD00_12105</name>
</gene>
<dbReference type="Proteomes" id="UP001247754">
    <property type="component" value="Unassembled WGS sequence"/>
</dbReference>
<reference evidence="1 2" key="1">
    <citation type="submission" date="2023-09" db="EMBL/GenBank/DDBJ databases">
        <title>Xinfangfangia sedmenti sp. nov., isolated the sedment.</title>
        <authorList>
            <person name="Xu L."/>
        </authorList>
    </citation>
    <scope>NUCLEOTIDE SEQUENCE [LARGE SCALE GENOMIC DNA]</scope>
    <source>
        <strain evidence="1 2">LG-4</strain>
    </source>
</reference>
<proteinExistence type="predicted"/>
<dbReference type="InterPro" id="IPR016750">
    <property type="entry name" value="Aceto_COase_bsu/gsu"/>
</dbReference>
<accession>A0ABU1F9U1</accession>
<protein>
    <submittedName>
        <fullName evidence="1">Acetone carboxylase subunit gamma</fullName>
    </submittedName>
</protein>
<keyword evidence="2" id="KW-1185">Reference proteome</keyword>
<name>A0ABU1F9U1_9RHOB</name>
<comment type="caution">
    <text evidence="1">The sequence shown here is derived from an EMBL/GenBank/DDBJ whole genome shotgun (WGS) entry which is preliminary data.</text>
</comment>
<dbReference type="EMBL" id="JAVKPH010000013">
    <property type="protein sequence ID" value="MDR5653353.1"/>
    <property type="molecule type" value="Genomic_DNA"/>
</dbReference>
<evidence type="ECO:0000313" key="2">
    <source>
        <dbReference type="Proteomes" id="UP001247754"/>
    </source>
</evidence>
<sequence>MTDTATRGRLLSPAIRLAGGDCACAACGHVLGPAADPWKHHAVRRETPLATAGGHGWDTGDDAVLLRQFFCPGCAALLDTETAMQGDPPLIDRLAGA</sequence>
<dbReference type="RefSeq" id="WP_310457593.1">
    <property type="nucleotide sequence ID" value="NZ_JAVKPH010000013.1"/>
</dbReference>
<evidence type="ECO:0000313" key="1">
    <source>
        <dbReference type="EMBL" id="MDR5653353.1"/>
    </source>
</evidence>
<dbReference type="Pfam" id="PF08882">
    <property type="entry name" value="Acetone_carb_G"/>
    <property type="match status" value="1"/>
</dbReference>
<organism evidence="1 2">
    <name type="scientific">Ruixingdingia sedimenti</name>
    <dbReference type="NCBI Taxonomy" id="3073604"/>
    <lineage>
        <taxon>Bacteria</taxon>
        <taxon>Pseudomonadati</taxon>
        <taxon>Pseudomonadota</taxon>
        <taxon>Alphaproteobacteria</taxon>
        <taxon>Rhodobacterales</taxon>
        <taxon>Paracoccaceae</taxon>
        <taxon>Ruixingdingia</taxon>
    </lineage>
</organism>